<evidence type="ECO:0000313" key="4">
    <source>
        <dbReference type="RefSeq" id="XP_056862506.1"/>
    </source>
</evidence>
<evidence type="ECO:0000313" key="2">
    <source>
        <dbReference type="Proteomes" id="UP000504610"/>
    </source>
</evidence>
<dbReference type="KEGG" id="rsz:130510159"/>
<sequence length="148" mass="17309">MNIEKLFSLSVMANARLHGSYNSQDTVLLPETMSDGCDQRVWDSGSPLYDTYELVSFAHIIERRLLPFSPLIRPSSLSLRSLMDKDKDDYSSASKTTTSCIQRRKHWWSRKKNEKRKKDIKKKKKKKKKKKISACISRWSSSYKNLFV</sequence>
<evidence type="ECO:0000256" key="1">
    <source>
        <dbReference type="SAM" id="MobiDB-lite"/>
    </source>
</evidence>
<proteinExistence type="predicted"/>
<dbReference type="Proteomes" id="UP000504610">
    <property type="component" value="Chromosome 3"/>
</dbReference>
<protein>
    <submittedName>
        <fullName evidence="3">Uncharacterized protein LOC130504520</fullName>
    </submittedName>
    <submittedName>
        <fullName evidence="4">Uncharacterized protein LOC130510159</fullName>
    </submittedName>
</protein>
<dbReference type="OrthoDB" id="1092141at2759"/>
<evidence type="ECO:0000313" key="3">
    <source>
        <dbReference type="RefSeq" id="XP_056855109.1"/>
    </source>
</evidence>
<reference evidence="3 4" key="2">
    <citation type="submission" date="2025-04" db="UniProtKB">
        <authorList>
            <consortium name="RefSeq"/>
        </authorList>
    </citation>
    <scope>IDENTIFICATION</scope>
    <source>
        <tissue evidence="3 4">Leaf</tissue>
    </source>
</reference>
<dbReference type="KEGG" id="rsz:130504520"/>
<dbReference type="AlphaFoldDB" id="A0A9W3DFT0"/>
<keyword evidence="2" id="KW-1185">Reference proteome</keyword>
<organism evidence="2 4">
    <name type="scientific">Raphanus sativus</name>
    <name type="common">Radish</name>
    <name type="synonym">Raphanus raphanistrum var. sativus</name>
    <dbReference type="NCBI Taxonomy" id="3726"/>
    <lineage>
        <taxon>Eukaryota</taxon>
        <taxon>Viridiplantae</taxon>
        <taxon>Streptophyta</taxon>
        <taxon>Embryophyta</taxon>
        <taxon>Tracheophyta</taxon>
        <taxon>Spermatophyta</taxon>
        <taxon>Magnoliopsida</taxon>
        <taxon>eudicotyledons</taxon>
        <taxon>Gunneridae</taxon>
        <taxon>Pentapetalae</taxon>
        <taxon>rosids</taxon>
        <taxon>malvids</taxon>
        <taxon>Brassicales</taxon>
        <taxon>Brassicaceae</taxon>
        <taxon>Brassiceae</taxon>
        <taxon>Raphanus</taxon>
    </lineage>
</organism>
<feature type="compositionally biased region" description="Basic residues" evidence="1">
    <location>
        <begin position="102"/>
        <end position="132"/>
    </location>
</feature>
<dbReference type="RefSeq" id="XP_056862506.1">
    <property type="nucleotide sequence ID" value="XM_057006526.1"/>
</dbReference>
<dbReference type="PANTHER" id="PTHR33978">
    <property type="entry name" value="SERINE/THREONINE-KINASE"/>
    <property type="match status" value="1"/>
</dbReference>
<reference evidence="2" key="1">
    <citation type="journal article" date="2019" name="Database">
        <title>The radish genome database (RadishGD): an integrated information resource for radish genomics.</title>
        <authorList>
            <person name="Yu H.J."/>
            <person name="Baek S."/>
            <person name="Lee Y.J."/>
            <person name="Cho A."/>
            <person name="Mun J.H."/>
        </authorList>
    </citation>
    <scope>NUCLEOTIDE SEQUENCE [LARGE SCALE GENOMIC DNA]</scope>
    <source>
        <strain evidence="2">cv. WK10039</strain>
    </source>
</reference>
<dbReference type="GeneID" id="130510159"/>
<dbReference type="RefSeq" id="XP_056855109.1">
    <property type="nucleotide sequence ID" value="XM_056999129.1"/>
</dbReference>
<feature type="region of interest" description="Disordered" evidence="1">
    <location>
        <begin position="84"/>
        <end position="133"/>
    </location>
</feature>
<gene>
    <name evidence="4" type="primary">LOC130510159</name>
    <name evidence="3" type="synonym">LOC130504520</name>
</gene>
<dbReference type="PANTHER" id="PTHR33978:SF30">
    <property type="entry name" value="EXPRESSED PROTEIN"/>
    <property type="match status" value="1"/>
</dbReference>
<accession>A0A9W3DFT0</accession>
<name>A0A9W3DFT0_RAPSA</name>